<dbReference type="SUPFAM" id="SSF52172">
    <property type="entry name" value="CheY-like"/>
    <property type="match status" value="1"/>
</dbReference>
<dbReference type="InterPro" id="IPR001789">
    <property type="entry name" value="Sig_transdc_resp-reg_receiver"/>
</dbReference>
<sequence length="1182" mass="128298">MLVRQWICAVVACLVLATPVVASPVLPETPRFRHFGVGDGLPSRVVYAMVQDHEGYLWFATGDGLARFDGLDWDVFRHDPADPDSIPGNGVIALAVDSSNRLWLGLEGQGLARLSADRSRFEHLRGDHEEAFAGPYVWALRETPDGAMWVGTFQEGLYRRDADGGVRHFMPDPERDDALPSDVVLSLDVDHQDRLWVATSRGAAWWDGERFHTVALAADDPPLVVSLGIDDAGQPWFGQRDRYLRRKPDGSIERQVVDAVVHGVLDVDDGLVWLATGRGLMALHAEGIREDAYGHPALARASLQQAMIDREGSLWLVGMGGAWQLASGWQRFASFQPGPSEGEGLSSDLVRGMAPDGRGGVWLAGQNGLDHLDLASGRIRRGAEHFAHAGTGLWAMAPAEDGRLWIGRSGGLSLVDPAGGETRSWSREDEGEDSDVLAGPVDLLHVDARGWLWVGNHGGGIQVRDAAGAVLYALRPGDGQGLEWPDPEQIADGPDGEVWVADAGGLLRWNATGQRLERVPGAPEDRVYTFAWRDPGTVWLHRFTALERYRYDGHALHLEDVVDAGHGLAAVESGGLLIDDADALWLSTSRGLLHRSPQGVLRMFGLRDGLPAQDFYTRPMLQLDNGVGVASTQGGLVLFDPGFNEQREASLPVQVKGLEVRRDDHELALDPTAPLVLGHGDRDLRISVRLLSFVDPAGHRYRMRLSQHDADWVSLGSIGERTLTRLQPGEYRLDIQASDASGRWSPVRTLEIRALPPWWQTRWAWLAYLALALLLASWGATIFRLRLARRHALELAEQQRRMAEQASQAKTEFLATLGHEVRTPMTGVLGMSELLLQSDLTQKQRGQVGAIHLAGRHLLRLVNDALDLARIEAGKLVLESQPFRVRTLVNEVADLLRPLAAKKGLSFECEFSADLPEAVQGDQYRVRQILLNLGSNAIKFTEHGGVSIRVSRRGNWLDLAVRDTGPGLNAEQRERLFQRFEQAHAVGTHARQGGSGLGLAISQELAAAMGGRISLDSSPGEGSCFEVSLPLDAVPVELLGVAPAAASSRAQPSAALDVLLVEDDAIVAEVIEGLLQAQGHRVVHAPHGLAALSQLARRPFDLAFLDLDLPGLHGVELARLIRQQGHGLALLAITARADADAEPAALAAGMNGFLRKPLTADALAVAIARSCPAAPTPAESDR</sequence>
<dbReference type="SMART" id="SM00448">
    <property type="entry name" value="REC"/>
    <property type="match status" value="1"/>
</dbReference>
<dbReference type="CDD" id="cd16922">
    <property type="entry name" value="HATPase_EvgS-ArcB-TorS-like"/>
    <property type="match status" value="1"/>
</dbReference>
<name>A0A5C8KSG9_9GAMM</name>
<accession>A0A5C8KSG9</accession>
<dbReference type="FunFam" id="3.30.565.10:FF:000010">
    <property type="entry name" value="Sensor histidine kinase RcsC"/>
    <property type="match status" value="1"/>
</dbReference>
<dbReference type="SUPFAM" id="SSF63829">
    <property type="entry name" value="Calcium-dependent phosphotriesterase"/>
    <property type="match status" value="2"/>
</dbReference>
<dbReference type="Pfam" id="PF00072">
    <property type="entry name" value="Response_reg"/>
    <property type="match status" value="1"/>
</dbReference>
<proteinExistence type="predicted"/>
<keyword evidence="8" id="KW-0732">Signal</keyword>
<reference evidence="11 12" key="1">
    <citation type="submission" date="2019-08" db="EMBL/GenBank/DDBJ databases">
        <authorList>
            <person name="Karlyshev A.V."/>
        </authorList>
    </citation>
    <scope>NUCLEOTIDE SEQUENCE [LARGE SCALE GENOMIC DNA]</scope>
    <source>
        <strain evidence="11 12">Alg18-2.2</strain>
    </source>
</reference>
<protein>
    <recommendedName>
        <fullName evidence="2">histidine kinase</fullName>
        <ecNumber evidence="2">2.7.13.3</ecNumber>
    </recommendedName>
</protein>
<dbReference type="Gene3D" id="3.40.50.2300">
    <property type="match status" value="1"/>
</dbReference>
<evidence type="ECO:0000256" key="3">
    <source>
        <dbReference type="ARBA" id="ARBA00022553"/>
    </source>
</evidence>
<dbReference type="PANTHER" id="PTHR43047">
    <property type="entry name" value="TWO-COMPONENT HISTIDINE PROTEIN KINASE"/>
    <property type="match status" value="1"/>
</dbReference>
<dbReference type="EC" id="2.7.13.3" evidence="2"/>
<evidence type="ECO:0000259" key="10">
    <source>
        <dbReference type="PROSITE" id="PS50110"/>
    </source>
</evidence>
<dbReference type="Pfam" id="PF00512">
    <property type="entry name" value="HisKA"/>
    <property type="match status" value="1"/>
</dbReference>
<feature type="signal peptide" evidence="8">
    <location>
        <begin position="1"/>
        <end position="22"/>
    </location>
</feature>
<comment type="caution">
    <text evidence="11">The sequence shown here is derived from an EMBL/GenBank/DDBJ whole genome shotgun (WGS) entry which is preliminary data.</text>
</comment>
<dbReference type="SUPFAM" id="SSF47384">
    <property type="entry name" value="Homodimeric domain of signal transducing histidine kinase"/>
    <property type="match status" value="1"/>
</dbReference>
<evidence type="ECO:0000259" key="9">
    <source>
        <dbReference type="PROSITE" id="PS50109"/>
    </source>
</evidence>
<dbReference type="Gene3D" id="3.30.565.10">
    <property type="entry name" value="Histidine kinase-like ATPase, C-terminal domain"/>
    <property type="match status" value="1"/>
</dbReference>
<dbReference type="InterPro" id="IPR015943">
    <property type="entry name" value="WD40/YVTN_repeat-like_dom_sf"/>
</dbReference>
<dbReference type="SMART" id="SM00388">
    <property type="entry name" value="HisKA"/>
    <property type="match status" value="1"/>
</dbReference>
<evidence type="ECO:0000256" key="1">
    <source>
        <dbReference type="ARBA" id="ARBA00000085"/>
    </source>
</evidence>
<dbReference type="Gene3D" id="2.130.10.10">
    <property type="entry name" value="YVTN repeat-like/Quinoprotein amine dehydrogenase"/>
    <property type="match status" value="3"/>
</dbReference>
<dbReference type="InterPro" id="IPR011006">
    <property type="entry name" value="CheY-like_superfamily"/>
</dbReference>
<dbReference type="PANTHER" id="PTHR43047:SF72">
    <property type="entry name" value="OSMOSENSING HISTIDINE PROTEIN KINASE SLN1"/>
    <property type="match status" value="1"/>
</dbReference>
<evidence type="ECO:0000256" key="7">
    <source>
        <dbReference type="PROSITE-ProRule" id="PRU00169"/>
    </source>
</evidence>
<gene>
    <name evidence="11" type="ORF">FU658_07910</name>
</gene>
<dbReference type="GO" id="GO:0000155">
    <property type="term" value="F:phosphorelay sensor kinase activity"/>
    <property type="evidence" value="ECO:0007669"/>
    <property type="project" value="InterPro"/>
</dbReference>
<dbReference type="InterPro" id="IPR005467">
    <property type="entry name" value="His_kinase_dom"/>
</dbReference>
<dbReference type="Pfam" id="PF07495">
    <property type="entry name" value="Y_Y_Y"/>
    <property type="match status" value="1"/>
</dbReference>
<dbReference type="Proteomes" id="UP000321248">
    <property type="component" value="Unassembled WGS sequence"/>
</dbReference>
<organism evidence="11 12">
    <name type="scientific">Alkalisalibacterium limincola</name>
    <dbReference type="NCBI Taxonomy" id="2699169"/>
    <lineage>
        <taxon>Bacteria</taxon>
        <taxon>Pseudomonadati</taxon>
        <taxon>Pseudomonadota</taxon>
        <taxon>Gammaproteobacteria</taxon>
        <taxon>Lysobacterales</taxon>
        <taxon>Lysobacteraceae</taxon>
        <taxon>Alkalisalibacterium</taxon>
    </lineage>
</organism>
<keyword evidence="3 7" id="KW-0597">Phosphoprotein</keyword>
<feature type="domain" description="Response regulatory" evidence="10">
    <location>
        <begin position="1057"/>
        <end position="1171"/>
    </location>
</feature>
<keyword evidence="6" id="KW-0902">Two-component regulatory system</keyword>
<dbReference type="Gene3D" id="1.10.287.130">
    <property type="match status" value="1"/>
</dbReference>
<feature type="chain" id="PRO_5022908043" description="histidine kinase" evidence="8">
    <location>
        <begin position="23"/>
        <end position="1182"/>
    </location>
</feature>
<dbReference type="Gene3D" id="2.60.40.10">
    <property type="entry name" value="Immunoglobulins"/>
    <property type="match status" value="1"/>
</dbReference>
<dbReference type="InterPro" id="IPR036097">
    <property type="entry name" value="HisK_dim/P_sf"/>
</dbReference>
<dbReference type="CDD" id="cd00082">
    <property type="entry name" value="HisKA"/>
    <property type="match status" value="1"/>
</dbReference>
<dbReference type="InterPro" id="IPR011110">
    <property type="entry name" value="Reg_prop"/>
</dbReference>
<evidence type="ECO:0000256" key="6">
    <source>
        <dbReference type="ARBA" id="ARBA00023012"/>
    </source>
</evidence>
<dbReference type="InterPro" id="IPR013783">
    <property type="entry name" value="Ig-like_fold"/>
</dbReference>
<dbReference type="InterPro" id="IPR036890">
    <property type="entry name" value="HATPase_C_sf"/>
</dbReference>
<keyword evidence="12" id="KW-1185">Reference proteome</keyword>
<evidence type="ECO:0000313" key="11">
    <source>
        <dbReference type="EMBL" id="TXK62654.1"/>
    </source>
</evidence>
<dbReference type="InterPro" id="IPR004358">
    <property type="entry name" value="Sig_transdc_His_kin-like_C"/>
</dbReference>
<dbReference type="CDD" id="cd17546">
    <property type="entry name" value="REC_hyHK_CKI1_RcsC-like"/>
    <property type="match status" value="1"/>
</dbReference>
<evidence type="ECO:0000256" key="2">
    <source>
        <dbReference type="ARBA" id="ARBA00012438"/>
    </source>
</evidence>
<keyword evidence="4" id="KW-0808">Transferase</keyword>
<dbReference type="Pfam" id="PF07494">
    <property type="entry name" value="Reg_prop"/>
    <property type="match status" value="1"/>
</dbReference>
<dbReference type="PROSITE" id="PS50109">
    <property type="entry name" value="HIS_KIN"/>
    <property type="match status" value="1"/>
</dbReference>
<dbReference type="InterPro" id="IPR011123">
    <property type="entry name" value="Y_Y_Y"/>
</dbReference>
<dbReference type="PRINTS" id="PR00344">
    <property type="entry name" value="BCTRLSENSOR"/>
</dbReference>
<evidence type="ECO:0000256" key="4">
    <source>
        <dbReference type="ARBA" id="ARBA00022679"/>
    </source>
</evidence>
<evidence type="ECO:0000256" key="8">
    <source>
        <dbReference type="SAM" id="SignalP"/>
    </source>
</evidence>
<feature type="domain" description="Histidine kinase" evidence="9">
    <location>
        <begin position="816"/>
        <end position="1033"/>
    </location>
</feature>
<dbReference type="SUPFAM" id="SSF55874">
    <property type="entry name" value="ATPase domain of HSP90 chaperone/DNA topoisomerase II/histidine kinase"/>
    <property type="match status" value="1"/>
</dbReference>
<dbReference type="OrthoDB" id="176203at2"/>
<dbReference type="PROSITE" id="PS50110">
    <property type="entry name" value="RESPONSE_REGULATORY"/>
    <property type="match status" value="1"/>
</dbReference>
<dbReference type="EMBL" id="VRTS01000004">
    <property type="protein sequence ID" value="TXK62654.1"/>
    <property type="molecule type" value="Genomic_DNA"/>
</dbReference>
<dbReference type="AlphaFoldDB" id="A0A5C8KSG9"/>
<dbReference type="InterPro" id="IPR003661">
    <property type="entry name" value="HisK_dim/P_dom"/>
</dbReference>
<keyword evidence="5" id="KW-0418">Kinase</keyword>
<dbReference type="Pfam" id="PF02518">
    <property type="entry name" value="HATPase_c"/>
    <property type="match status" value="1"/>
</dbReference>
<evidence type="ECO:0000313" key="12">
    <source>
        <dbReference type="Proteomes" id="UP000321248"/>
    </source>
</evidence>
<dbReference type="GO" id="GO:0005886">
    <property type="term" value="C:plasma membrane"/>
    <property type="evidence" value="ECO:0007669"/>
    <property type="project" value="TreeGrafter"/>
</dbReference>
<dbReference type="InterPro" id="IPR003594">
    <property type="entry name" value="HATPase_dom"/>
</dbReference>
<comment type="catalytic activity">
    <reaction evidence="1">
        <text>ATP + protein L-histidine = ADP + protein N-phospho-L-histidine.</text>
        <dbReference type="EC" id="2.7.13.3"/>
    </reaction>
</comment>
<dbReference type="SMART" id="SM00387">
    <property type="entry name" value="HATPase_c"/>
    <property type="match status" value="1"/>
</dbReference>
<dbReference type="GO" id="GO:0009927">
    <property type="term" value="F:histidine phosphotransfer kinase activity"/>
    <property type="evidence" value="ECO:0007669"/>
    <property type="project" value="TreeGrafter"/>
</dbReference>
<feature type="modified residue" description="4-aspartylphosphate" evidence="7">
    <location>
        <position position="1106"/>
    </location>
</feature>
<evidence type="ECO:0000256" key="5">
    <source>
        <dbReference type="ARBA" id="ARBA00022777"/>
    </source>
</evidence>